<sequence length="1199" mass="131173">MVQERRRVSYIIPSTDNVPPLQLPPLGVARLGATGPLLLRSDDAPQDQAPRLKHPRHRLGIASLALDTSTQLVGKDAPEGILYSGGRDGLVMSWDLGVPMKSRSNVVGVRSRGRWESLTGWEEEGTDDELDDEDEHQISDGDILGDVSRRRRPSTAADIPRWETDSNAYQPGTATQFRQCAQAHTDWVNDILLCNYDQTLVSASSDGTIKAWNPHALIPSDPSTIGSHTDYVRCLASCRDQNWVASGSFDRTIKLWDLGRPTGHPLVTMNPPDAMAPKSSVYALTADPFGRVVASGSPERVVRLWDPRTGKRTGKLVGHTDNIRAILVSEDSKYLLTGSADASVKLWSLSSQRCLHTFAHHTDSVWSLFSDHPSLEVFYSGDRSGLVCRVDVEDCADISEGECVLLCNDSGDSTQPSVSEGINKIAVMDDNLLWTASGVSTLKRWNIPQRRKSRKSTSAEAGAEGERLGSASFFRRKSPLATDGSPDLNTHSPAGRDNSPLISPSIHSVTSDPEREQDPDSKLSGLPYDSLIKLISSNDPFPSYTTTRARDPEVATLYSAASIMSVPRHNARSPQQSTFPSSLTASHMHSSRTEDTVMLVNTARALYEEREVAADAIPVCNEPEAVILGDHGLVRSIILNDRVNALTVDTAGEVAVWDIVRGVCLGKYPPEVVAAASHSGSVAGGSGEKERSPREALEAVRERIEGEAVVSSWCSADTKAGVLTIHMTERCFDAEVYADEVGFAGNKHFNDESKLNIGKWVLRNLFNEFIKEELRLHPEKGHPANVSRTSSQETLDQPRRLPPTPSRESMRRHVKRTSTSTSVISSSSLIPAMSPDVPAIVRSSPLLTPLIPLHGNRDVSILPPIPQSPAAHMDTTPMSGAHQRSRSGVLENVTTPTATSSQGRDDYFSPNRLKQTPTVSVTPGSPEEFSGWTGPTKPEPATPSTPTGIMGRLRSFAKPKRPVNDAANSASHLTPTAEVITEEKVEEVKTPLQQLLSGKLEPPTSTEAPLHRLPSGTTILISEEAQPSYMTIYRGTVGYMQKDVDALEAAMPMWLVEYVLLNQVPSSAPLPKLSFVLMPWNKDPDIEPLPEMLNTQQSKLTASRYLRVRKIVNHVQDKLEKIMSGSGAPSLHSFVDGQDQGRVQHRMRAEDEYEILCNDILLPLGMSLAAVRQFVWKSSAELVLHYRKKRMQLHPGNSA</sequence>
<dbReference type="InterPro" id="IPR021772">
    <property type="entry name" value="WDR48/Bun107"/>
</dbReference>
<evidence type="ECO:0000313" key="7">
    <source>
        <dbReference type="Proteomes" id="UP000567179"/>
    </source>
</evidence>
<dbReference type="CDD" id="cd00200">
    <property type="entry name" value="WD40"/>
    <property type="match status" value="1"/>
</dbReference>
<dbReference type="PANTHER" id="PTHR19862:SF14">
    <property type="entry name" value="WD REPEAT-CONTAINING PROTEIN 48"/>
    <property type="match status" value="1"/>
</dbReference>
<feature type="compositionally biased region" description="Polar residues" evidence="5">
    <location>
        <begin position="786"/>
        <end position="795"/>
    </location>
</feature>
<evidence type="ECO:0000313" key="6">
    <source>
        <dbReference type="EMBL" id="KAF5313919.1"/>
    </source>
</evidence>
<keyword evidence="2 4" id="KW-0853">WD repeat</keyword>
<evidence type="ECO:0000256" key="1">
    <source>
        <dbReference type="ARBA" id="ARBA00006917"/>
    </source>
</evidence>
<feature type="repeat" description="WD" evidence="4">
    <location>
        <begin position="181"/>
        <end position="213"/>
    </location>
</feature>
<keyword evidence="3" id="KW-0677">Repeat</keyword>
<dbReference type="SMART" id="SM00320">
    <property type="entry name" value="WD40"/>
    <property type="match status" value="8"/>
</dbReference>
<feature type="region of interest" description="Disordered" evidence="5">
    <location>
        <begin position="867"/>
        <end position="948"/>
    </location>
</feature>
<dbReference type="InterPro" id="IPR001680">
    <property type="entry name" value="WD40_rpt"/>
</dbReference>
<comment type="caution">
    <text evidence="6">The sequence shown here is derived from an EMBL/GenBank/DDBJ whole genome shotgun (WGS) entry which is preliminary data.</text>
</comment>
<feature type="repeat" description="WD" evidence="4">
    <location>
        <begin position="316"/>
        <end position="357"/>
    </location>
</feature>
<dbReference type="Pfam" id="PF11816">
    <property type="entry name" value="DUF3337"/>
    <property type="match status" value="1"/>
</dbReference>
<feature type="region of interest" description="Disordered" evidence="5">
    <location>
        <begin position="780"/>
        <end position="822"/>
    </location>
</feature>
<keyword evidence="7" id="KW-1185">Reference proteome</keyword>
<feature type="compositionally biased region" description="Polar residues" evidence="5">
    <location>
        <begin position="500"/>
        <end position="511"/>
    </location>
</feature>
<dbReference type="InterPro" id="IPR020472">
    <property type="entry name" value="WD40_PAC1"/>
</dbReference>
<dbReference type="InterPro" id="IPR019775">
    <property type="entry name" value="WD40_repeat_CS"/>
</dbReference>
<evidence type="ECO:0000256" key="4">
    <source>
        <dbReference type="PROSITE-ProRule" id="PRU00221"/>
    </source>
</evidence>
<evidence type="ECO:0008006" key="8">
    <source>
        <dbReference type="Google" id="ProtNLM"/>
    </source>
</evidence>
<dbReference type="OrthoDB" id="2421129at2759"/>
<evidence type="ECO:0000256" key="3">
    <source>
        <dbReference type="ARBA" id="ARBA00022737"/>
    </source>
</evidence>
<feature type="compositionally biased region" description="Acidic residues" evidence="5">
    <location>
        <begin position="121"/>
        <end position="135"/>
    </location>
</feature>
<dbReference type="PROSITE" id="PS50082">
    <property type="entry name" value="WD_REPEATS_2"/>
    <property type="match status" value="4"/>
</dbReference>
<dbReference type="GO" id="GO:0043130">
    <property type="term" value="F:ubiquitin binding"/>
    <property type="evidence" value="ECO:0007669"/>
    <property type="project" value="TreeGrafter"/>
</dbReference>
<dbReference type="InterPro" id="IPR015943">
    <property type="entry name" value="WD40/YVTN_repeat-like_dom_sf"/>
</dbReference>
<dbReference type="SUPFAM" id="SSF50978">
    <property type="entry name" value="WD40 repeat-like"/>
    <property type="match status" value="1"/>
</dbReference>
<feature type="repeat" description="WD" evidence="4">
    <location>
        <begin position="274"/>
        <end position="315"/>
    </location>
</feature>
<feature type="compositionally biased region" description="Polar residues" evidence="5">
    <location>
        <begin position="892"/>
        <end position="902"/>
    </location>
</feature>
<dbReference type="EMBL" id="JAACJJ010000046">
    <property type="protein sequence ID" value="KAF5313919.1"/>
    <property type="molecule type" value="Genomic_DNA"/>
</dbReference>
<dbReference type="Proteomes" id="UP000567179">
    <property type="component" value="Unassembled WGS sequence"/>
</dbReference>
<dbReference type="PANTHER" id="PTHR19862">
    <property type="entry name" value="WD REPEAT-CONTAINING PROTEIN 48"/>
    <property type="match status" value="1"/>
</dbReference>
<dbReference type="CDD" id="cd17041">
    <property type="entry name" value="Ubl_WDR48"/>
    <property type="match status" value="1"/>
</dbReference>
<dbReference type="PROSITE" id="PS00678">
    <property type="entry name" value="WD_REPEATS_1"/>
    <property type="match status" value="1"/>
</dbReference>
<feature type="compositionally biased region" description="Polar residues" evidence="5">
    <location>
        <begin position="912"/>
        <end position="923"/>
    </location>
</feature>
<gene>
    <name evidence="6" type="ORF">D9619_013042</name>
</gene>
<dbReference type="GO" id="GO:0000724">
    <property type="term" value="P:double-strand break repair via homologous recombination"/>
    <property type="evidence" value="ECO:0007669"/>
    <property type="project" value="TreeGrafter"/>
</dbReference>
<dbReference type="Gene3D" id="2.130.10.10">
    <property type="entry name" value="YVTN repeat-like/Quinoprotein amine dehydrogenase"/>
    <property type="match status" value="2"/>
</dbReference>
<protein>
    <recommendedName>
        <fullName evidence="8">WD40 repeat-like protein</fullName>
    </recommendedName>
</protein>
<evidence type="ECO:0000256" key="5">
    <source>
        <dbReference type="SAM" id="MobiDB-lite"/>
    </source>
</evidence>
<organism evidence="6 7">
    <name type="scientific">Psilocybe cf. subviscida</name>
    <dbReference type="NCBI Taxonomy" id="2480587"/>
    <lineage>
        <taxon>Eukaryota</taxon>
        <taxon>Fungi</taxon>
        <taxon>Dikarya</taxon>
        <taxon>Basidiomycota</taxon>
        <taxon>Agaricomycotina</taxon>
        <taxon>Agaricomycetes</taxon>
        <taxon>Agaricomycetidae</taxon>
        <taxon>Agaricales</taxon>
        <taxon>Agaricineae</taxon>
        <taxon>Strophariaceae</taxon>
        <taxon>Psilocybe</taxon>
    </lineage>
</organism>
<dbReference type="AlphaFoldDB" id="A0A8H5EVH2"/>
<proteinExistence type="inferred from homology"/>
<feature type="compositionally biased region" description="Basic and acidic residues" evidence="5">
    <location>
        <begin position="512"/>
        <end position="521"/>
    </location>
</feature>
<dbReference type="Pfam" id="PF00400">
    <property type="entry name" value="WD40"/>
    <property type="match status" value="5"/>
</dbReference>
<feature type="region of interest" description="Disordered" evidence="5">
    <location>
        <begin position="120"/>
        <end position="140"/>
    </location>
</feature>
<feature type="region of interest" description="Disordered" evidence="5">
    <location>
        <begin position="448"/>
        <end position="524"/>
    </location>
</feature>
<comment type="similarity">
    <text evidence="1">Belongs to the WD repeat WDR48 family.</text>
</comment>
<accession>A0A8H5EVH2</accession>
<evidence type="ECO:0000256" key="2">
    <source>
        <dbReference type="ARBA" id="ARBA00022574"/>
    </source>
</evidence>
<name>A0A8H5EVH2_9AGAR</name>
<feature type="repeat" description="WD" evidence="4">
    <location>
        <begin position="225"/>
        <end position="258"/>
    </location>
</feature>
<dbReference type="PROSITE" id="PS50294">
    <property type="entry name" value="WD_REPEATS_REGION"/>
    <property type="match status" value="3"/>
</dbReference>
<dbReference type="InterPro" id="IPR051246">
    <property type="entry name" value="WDR48"/>
</dbReference>
<dbReference type="InterPro" id="IPR036322">
    <property type="entry name" value="WD40_repeat_dom_sf"/>
</dbReference>
<dbReference type="PRINTS" id="PR00320">
    <property type="entry name" value="GPROTEINBRPT"/>
</dbReference>
<reference evidence="6 7" key="1">
    <citation type="journal article" date="2020" name="ISME J.">
        <title>Uncovering the hidden diversity of litter-decomposition mechanisms in mushroom-forming fungi.</title>
        <authorList>
            <person name="Floudas D."/>
            <person name="Bentzer J."/>
            <person name="Ahren D."/>
            <person name="Johansson T."/>
            <person name="Persson P."/>
            <person name="Tunlid A."/>
        </authorList>
    </citation>
    <scope>NUCLEOTIDE SEQUENCE [LARGE SCALE GENOMIC DNA]</scope>
    <source>
        <strain evidence="6 7">CBS 101986</strain>
    </source>
</reference>